<keyword evidence="4" id="KW-1185">Reference proteome</keyword>
<feature type="chain" id="PRO_5043608604" description="Secreted protein" evidence="2">
    <location>
        <begin position="31"/>
        <end position="79"/>
    </location>
</feature>
<evidence type="ECO:0000313" key="4">
    <source>
        <dbReference type="Proteomes" id="UP001222027"/>
    </source>
</evidence>
<evidence type="ECO:0000256" key="2">
    <source>
        <dbReference type="SAM" id="SignalP"/>
    </source>
</evidence>
<organism evidence="3 4">
    <name type="scientific">Ensete ventricosum</name>
    <name type="common">Abyssinian banana</name>
    <name type="synonym">Musa ensete</name>
    <dbReference type="NCBI Taxonomy" id="4639"/>
    <lineage>
        <taxon>Eukaryota</taxon>
        <taxon>Viridiplantae</taxon>
        <taxon>Streptophyta</taxon>
        <taxon>Embryophyta</taxon>
        <taxon>Tracheophyta</taxon>
        <taxon>Spermatophyta</taxon>
        <taxon>Magnoliopsida</taxon>
        <taxon>Liliopsida</taxon>
        <taxon>Zingiberales</taxon>
        <taxon>Musaceae</taxon>
        <taxon>Ensete</taxon>
    </lineage>
</organism>
<proteinExistence type="predicted"/>
<reference evidence="3 4" key="1">
    <citation type="submission" date="2022-12" db="EMBL/GenBank/DDBJ databases">
        <title>Chromosome-scale assembly of the Ensete ventricosum genome.</title>
        <authorList>
            <person name="Dussert Y."/>
            <person name="Stocks J."/>
            <person name="Wendawek A."/>
            <person name="Woldeyes F."/>
            <person name="Nichols R.A."/>
            <person name="Borrell J.S."/>
        </authorList>
    </citation>
    <scope>NUCLEOTIDE SEQUENCE [LARGE SCALE GENOMIC DNA]</scope>
    <source>
        <strain evidence="4">cv. Maze</strain>
        <tissue evidence="3">Seeds</tissue>
    </source>
</reference>
<dbReference type="Proteomes" id="UP001222027">
    <property type="component" value="Unassembled WGS sequence"/>
</dbReference>
<gene>
    <name evidence="3" type="ORF">OPV22_023699</name>
</gene>
<name>A0AAV8QTI9_ENSVE</name>
<feature type="signal peptide" evidence="2">
    <location>
        <begin position="1"/>
        <end position="30"/>
    </location>
</feature>
<dbReference type="AlphaFoldDB" id="A0AAV8QTI9"/>
<evidence type="ECO:0000256" key="1">
    <source>
        <dbReference type="SAM" id="MobiDB-lite"/>
    </source>
</evidence>
<protein>
    <recommendedName>
        <fullName evidence="5">Secreted protein</fullName>
    </recommendedName>
</protein>
<accession>A0AAV8QTI9</accession>
<keyword evidence="2" id="KW-0732">Signal</keyword>
<sequence length="79" mass="8189">MVALSCRVLAVRVSLLSASFLRLLVGFGEGDPPFSVPANPPFLLSHFLPGSAVSDQPGPSSLEPMGVLKSHGACPESDQ</sequence>
<evidence type="ECO:0008006" key="5">
    <source>
        <dbReference type="Google" id="ProtNLM"/>
    </source>
</evidence>
<feature type="region of interest" description="Disordered" evidence="1">
    <location>
        <begin position="54"/>
        <end position="79"/>
    </location>
</feature>
<comment type="caution">
    <text evidence="3">The sequence shown here is derived from an EMBL/GenBank/DDBJ whole genome shotgun (WGS) entry which is preliminary data.</text>
</comment>
<dbReference type="EMBL" id="JAQQAF010000006">
    <property type="protein sequence ID" value="KAJ8479972.1"/>
    <property type="molecule type" value="Genomic_DNA"/>
</dbReference>
<evidence type="ECO:0000313" key="3">
    <source>
        <dbReference type="EMBL" id="KAJ8479972.1"/>
    </source>
</evidence>